<comment type="caution">
    <text evidence="12">The sequence shown here is derived from an EMBL/GenBank/DDBJ whole genome shotgun (WGS) entry which is preliminary data.</text>
</comment>
<dbReference type="PANTHER" id="PTHR30582:SF2">
    <property type="entry name" value="L,D-TRANSPEPTIDASE YCIB-RELATED"/>
    <property type="match status" value="1"/>
</dbReference>
<dbReference type="InterPro" id="IPR014757">
    <property type="entry name" value="Tscrpt_reg_IclR_C"/>
</dbReference>
<dbReference type="Gene3D" id="3.30.450.40">
    <property type="match status" value="1"/>
</dbReference>
<dbReference type="SUPFAM" id="SSF55781">
    <property type="entry name" value="GAF domain-like"/>
    <property type="match status" value="1"/>
</dbReference>
<feature type="active site" description="Nucleophile" evidence="7">
    <location>
        <position position="348"/>
    </location>
</feature>
<name>A0A2W2CZ13_9ACTN</name>
<dbReference type="GO" id="GO:0008360">
    <property type="term" value="P:regulation of cell shape"/>
    <property type="evidence" value="ECO:0007669"/>
    <property type="project" value="UniProtKB-UniRule"/>
</dbReference>
<keyword evidence="13" id="KW-1185">Reference proteome</keyword>
<evidence type="ECO:0000259" key="10">
    <source>
        <dbReference type="PROSITE" id="PS51078"/>
    </source>
</evidence>
<evidence type="ECO:0000256" key="5">
    <source>
        <dbReference type="ARBA" id="ARBA00023315"/>
    </source>
</evidence>
<gene>
    <name evidence="12" type="ORF">C1I93_13450</name>
</gene>
<evidence type="ECO:0000256" key="7">
    <source>
        <dbReference type="PROSITE-ProRule" id="PRU01373"/>
    </source>
</evidence>
<evidence type="ECO:0000256" key="9">
    <source>
        <dbReference type="SAM" id="SignalP"/>
    </source>
</evidence>
<evidence type="ECO:0000256" key="8">
    <source>
        <dbReference type="SAM" id="MobiDB-lite"/>
    </source>
</evidence>
<dbReference type="Gene3D" id="2.60.40.3710">
    <property type="match status" value="1"/>
</dbReference>
<sequence length="605" mass="65484">MRVRDQRNRRRRALAAAVLATALALTSACTGGKGDDQGPGWQGGEEQPAPKASVSISEPAVDAKDVPAATAITFAAEQAQETTVELTDAAGAAVEGELAEDGKSWLPAKALEYGGSYTATVTATGDDGRPVTATSAFTVMKQPEKQVRITSFLGDDQTVGVAMPLIVKFGREIPEKYRADLQRRMTVTSTPAQEGVWHWVSPTEVRYRPKEFWEAGSKVSYRVQAGGLPLGDGWYGRADLTVDIKVGPKLVMTVDNKTKRMVVTRDGETVKTIPVSLGKKSTPSSSGTMVVMEKLRKTVFDTYDELGPEDGYRTKIDYAQRLTWGGEFIHAAPWSEGQQGTTNVSHGCVNVSMANGAWLFKNTTVGDPIIVKGTERKLANGNGWTDWNLSWDDYVKGSALAYEGYVIRREDGTYIVGLEVADRYRELVAAFRGSPAVGENLRRTAVETGWSHFLGRFVGGQVAITAVAEGSRSPHLEELIPGFDEGAHATALGKALLATLTIEQRHRYLREYGMRPFTSATLTTVEAFEADLAAGERRGMQLEMGQYRQGVACAAVLISPDKDMERRTVLACALPASEMMTSARVVRTKLLAAARTLADCLAAES</sequence>
<accession>A0A2W2CZ13</accession>
<dbReference type="GO" id="GO:0016746">
    <property type="term" value="F:acyltransferase activity"/>
    <property type="evidence" value="ECO:0007669"/>
    <property type="project" value="UniProtKB-KW"/>
</dbReference>
<dbReference type="Pfam" id="PF03734">
    <property type="entry name" value="YkuD"/>
    <property type="match status" value="1"/>
</dbReference>
<dbReference type="Gene3D" id="2.60.40.3780">
    <property type="match status" value="1"/>
</dbReference>
<protein>
    <recommendedName>
        <fullName evidence="14">Lipoprotein-anchoring transpeptidase ErfK/SrfK</fullName>
    </recommendedName>
</protein>
<keyword evidence="4 7" id="KW-0573">Peptidoglycan synthesis</keyword>
<evidence type="ECO:0000256" key="3">
    <source>
        <dbReference type="ARBA" id="ARBA00022960"/>
    </source>
</evidence>
<evidence type="ECO:0000259" key="11">
    <source>
        <dbReference type="PROSITE" id="PS52029"/>
    </source>
</evidence>
<dbReference type="Pfam" id="PF17964">
    <property type="entry name" value="Big_10"/>
    <property type="match status" value="1"/>
</dbReference>
<dbReference type="PANTHER" id="PTHR30582">
    <property type="entry name" value="L,D-TRANSPEPTIDASE"/>
    <property type="match status" value="1"/>
</dbReference>
<evidence type="ECO:0008006" key="14">
    <source>
        <dbReference type="Google" id="ProtNLM"/>
    </source>
</evidence>
<dbReference type="PROSITE" id="PS51257">
    <property type="entry name" value="PROKAR_LIPOPROTEIN"/>
    <property type="match status" value="1"/>
</dbReference>
<dbReference type="Proteomes" id="UP000248627">
    <property type="component" value="Unassembled WGS sequence"/>
</dbReference>
<dbReference type="InterPro" id="IPR005490">
    <property type="entry name" value="LD_TPept_cat_dom"/>
</dbReference>
<dbReference type="InterPro" id="IPR029016">
    <property type="entry name" value="GAF-like_dom_sf"/>
</dbReference>
<dbReference type="SUPFAM" id="SSF141523">
    <property type="entry name" value="L,D-transpeptidase catalytic domain-like"/>
    <property type="match status" value="1"/>
</dbReference>
<dbReference type="EMBL" id="POTX01000074">
    <property type="protein sequence ID" value="PZF96738.1"/>
    <property type="molecule type" value="Genomic_DNA"/>
</dbReference>
<dbReference type="Gene3D" id="2.40.440.10">
    <property type="entry name" value="L,D-transpeptidase catalytic domain-like"/>
    <property type="match status" value="1"/>
</dbReference>
<keyword evidence="5" id="KW-0012">Acyltransferase</keyword>
<comment type="pathway">
    <text evidence="1 7">Cell wall biogenesis; peptidoglycan biosynthesis.</text>
</comment>
<feature type="region of interest" description="Disordered" evidence="8">
    <location>
        <begin position="28"/>
        <end position="60"/>
    </location>
</feature>
<evidence type="ECO:0000256" key="6">
    <source>
        <dbReference type="ARBA" id="ARBA00023316"/>
    </source>
</evidence>
<evidence type="ECO:0000256" key="4">
    <source>
        <dbReference type="ARBA" id="ARBA00022984"/>
    </source>
</evidence>
<organism evidence="12 13">
    <name type="scientific">Micromonospora endophytica</name>
    <dbReference type="NCBI Taxonomy" id="515350"/>
    <lineage>
        <taxon>Bacteria</taxon>
        <taxon>Bacillati</taxon>
        <taxon>Actinomycetota</taxon>
        <taxon>Actinomycetes</taxon>
        <taxon>Micromonosporales</taxon>
        <taxon>Micromonosporaceae</taxon>
        <taxon>Micromonospora</taxon>
    </lineage>
</organism>
<dbReference type="PROSITE" id="PS52029">
    <property type="entry name" value="LD_TPASE"/>
    <property type="match status" value="1"/>
</dbReference>
<reference evidence="12 13" key="1">
    <citation type="submission" date="2018-01" db="EMBL/GenBank/DDBJ databases">
        <title>Draft genome sequence of Jishengella endophytica.</title>
        <authorList>
            <person name="Sahin N."/>
            <person name="Ay H."/>
            <person name="Saygin H."/>
        </authorList>
    </citation>
    <scope>NUCLEOTIDE SEQUENCE [LARGE SCALE GENOMIC DNA]</scope>
    <source>
        <strain evidence="12 13">DSM 45430</strain>
    </source>
</reference>
<evidence type="ECO:0000313" key="13">
    <source>
        <dbReference type="Proteomes" id="UP000248627"/>
    </source>
</evidence>
<feature type="domain" description="IclR-ED" evidence="10">
    <location>
        <begin position="419"/>
        <end position="605"/>
    </location>
</feature>
<keyword evidence="9" id="KW-0732">Signal</keyword>
<dbReference type="UniPathway" id="UPA00219"/>
<keyword evidence="6 7" id="KW-0961">Cell wall biogenesis/degradation</keyword>
<evidence type="ECO:0000256" key="1">
    <source>
        <dbReference type="ARBA" id="ARBA00004752"/>
    </source>
</evidence>
<feature type="domain" description="L,D-TPase catalytic" evidence="11">
    <location>
        <begin position="250"/>
        <end position="372"/>
    </location>
</feature>
<keyword evidence="2" id="KW-0808">Transferase</keyword>
<dbReference type="AlphaFoldDB" id="A0A2W2CZ13"/>
<dbReference type="GO" id="GO:0071972">
    <property type="term" value="F:peptidoglycan L,D-transpeptidase activity"/>
    <property type="evidence" value="ECO:0007669"/>
    <property type="project" value="TreeGrafter"/>
</dbReference>
<evidence type="ECO:0000256" key="2">
    <source>
        <dbReference type="ARBA" id="ARBA00022679"/>
    </source>
</evidence>
<evidence type="ECO:0000313" key="12">
    <source>
        <dbReference type="EMBL" id="PZF96738.1"/>
    </source>
</evidence>
<feature type="chain" id="PRO_5039275984" description="Lipoprotein-anchoring transpeptidase ErfK/SrfK" evidence="9">
    <location>
        <begin position="31"/>
        <end position="605"/>
    </location>
</feature>
<dbReference type="CDD" id="cd16913">
    <property type="entry name" value="YkuD_like"/>
    <property type="match status" value="1"/>
</dbReference>
<keyword evidence="3 7" id="KW-0133">Cell shape</keyword>
<dbReference type="GO" id="GO:0005576">
    <property type="term" value="C:extracellular region"/>
    <property type="evidence" value="ECO:0007669"/>
    <property type="project" value="TreeGrafter"/>
</dbReference>
<dbReference type="GO" id="GO:0018104">
    <property type="term" value="P:peptidoglycan-protein cross-linking"/>
    <property type="evidence" value="ECO:0007669"/>
    <property type="project" value="TreeGrafter"/>
</dbReference>
<dbReference type="InterPro" id="IPR038063">
    <property type="entry name" value="Transpep_catalytic_dom"/>
</dbReference>
<dbReference type="CDD" id="cd13432">
    <property type="entry name" value="LDT_IgD_like_2"/>
    <property type="match status" value="1"/>
</dbReference>
<dbReference type="PROSITE" id="PS51078">
    <property type="entry name" value="ICLR_ED"/>
    <property type="match status" value="1"/>
</dbReference>
<dbReference type="GO" id="GO:0071555">
    <property type="term" value="P:cell wall organization"/>
    <property type="evidence" value="ECO:0007669"/>
    <property type="project" value="UniProtKB-UniRule"/>
</dbReference>
<feature type="signal peptide" evidence="9">
    <location>
        <begin position="1"/>
        <end position="30"/>
    </location>
</feature>
<feature type="active site" description="Proton donor/acceptor" evidence="7">
    <location>
        <position position="330"/>
    </location>
</feature>
<dbReference type="InterPro" id="IPR041280">
    <property type="entry name" value="Big_10"/>
</dbReference>
<dbReference type="Pfam" id="PF01614">
    <property type="entry name" value="IclR_C"/>
    <property type="match status" value="1"/>
</dbReference>
<proteinExistence type="predicted"/>
<dbReference type="InterPro" id="IPR050979">
    <property type="entry name" value="LD-transpeptidase"/>
</dbReference>